<organism evidence="2">
    <name type="scientific">Pseudomonas peradeniyensis</name>
    <dbReference type="NCBI Taxonomy" id="2745488"/>
    <lineage>
        <taxon>Bacteria</taxon>
        <taxon>Pseudomonadati</taxon>
        <taxon>Pseudomonadota</taxon>
        <taxon>Gammaproteobacteria</taxon>
        <taxon>Pseudomonadales</taxon>
        <taxon>Pseudomonadaceae</taxon>
        <taxon>Pseudomonas</taxon>
    </lineage>
</organism>
<evidence type="ECO:0000313" key="2">
    <source>
        <dbReference type="EMBL" id="MBC3449213.1"/>
    </source>
</evidence>
<evidence type="ECO:0000256" key="1">
    <source>
        <dbReference type="SAM" id="Phobius"/>
    </source>
</evidence>
<accession>A0A923K439</accession>
<sequence length="205" mass="22822">MPKGHTNIIAGEQMIKADNWTATYGDFLALSDRFTHELDIFTDLMRANKAVLDQVGQYTEHVDATSKQISAQVEQVRQAWAKADQTAAQAAQLAYKSAFEGVRSSFTSVTEELSRSVQANNRATSCVKQSRNAIYWTAAGCISACFIATLITTYFANARTPIIEDEIRLKAARYELIWSNADKQEQGRLSKLLQGPVRASLHQTR</sequence>
<proteinExistence type="predicted"/>
<keyword evidence="1" id="KW-1133">Transmembrane helix</keyword>
<reference evidence="2" key="2">
    <citation type="submission" date="2020-07" db="EMBL/GenBank/DDBJ databases">
        <authorList>
            <person name="Lood C."/>
            <person name="Girard L."/>
        </authorList>
    </citation>
    <scope>NUCLEOTIDE SEQUENCE</scope>
    <source>
        <strain evidence="2">BW13M1</strain>
    </source>
</reference>
<dbReference type="RefSeq" id="WP_186735762.1">
    <property type="nucleotide sequence ID" value="NZ_JABWRJ020000004.1"/>
</dbReference>
<dbReference type="EMBL" id="JABWRJ010000062">
    <property type="protein sequence ID" value="MBC3449213.1"/>
    <property type="molecule type" value="Genomic_DNA"/>
</dbReference>
<protein>
    <submittedName>
        <fullName evidence="2">Uncharacterized protein</fullName>
    </submittedName>
</protein>
<dbReference type="AlphaFoldDB" id="A0A923K439"/>
<gene>
    <name evidence="2" type="ORF">HU751_25895</name>
</gene>
<keyword evidence="1" id="KW-0472">Membrane</keyword>
<reference evidence="2" key="1">
    <citation type="journal article" date="2020" name="Microorganisms">
        <title>Reliable Identification of Environmental Pseudomonas Isolates Using the rpoD Gene.</title>
        <authorList>
            <consortium name="The Broad Institute Genome Sequencing Platform"/>
            <person name="Girard L."/>
            <person name="Lood C."/>
            <person name="Rokni-Zadeh H."/>
            <person name="van Noort V."/>
            <person name="Lavigne R."/>
            <person name="De Mot R."/>
        </authorList>
    </citation>
    <scope>NUCLEOTIDE SEQUENCE</scope>
    <source>
        <strain evidence="2">BW13M1</strain>
    </source>
</reference>
<feature type="transmembrane region" description="Helical" evidence="1">
    <location>
        <begin position="133"/>
        <end position="156"/>
    </location>
</feature>
<keyword evidence="1" id="KW-0812">Transmembrane</keyword>
<name>A0A923K439_9PSED</name>
<comment type="caution">
    <text evidence="2">The sequence shown here is derived from an EMBL/GenBank/DDBJ whole genome shotgun (WGS) entry which is preliminary data.</text>
</comment>